<organism evidence="20 21">
    <name type="scientific">Ferrovibrio terrae</name>
    <dbReference type="NCBI Taxonomy" id="2594003"/>
    <lineage>
        <taxon>Bacteria</taxon>
        <taxon>Pseudomonadati</taxon>
        <taxon>Pseudomonadota</taxon>
        <taxon>Alphaproteobacteria</taxon>
        <taxon>Rhodospirillales</taxon>
        <taxon>Rhodospirillaceae</taxon>
        <taxon>Ferrovibrio</taxon>
    </lineage>
</organism>
<dbReference type="RefSeq" id="WP_144257963.1">
    <property type="nucleotide sequence ID" value="NZ_CP041636.1"/>
</dbReference>
<accession>A0A516H5E4</accession>
<evidence type="ECO:0000256" key="11">
    <source>
        <dbReference type="ARBA" id="ARBA00022692"/>
    </source>
</evidence>
<feature type="transmembrane region" description="Helical" evidence="19">
    <location>
        <begin position="98"/>
        <end position="119"/>
    </location>
</feature>
<dbReference type="GO" id="GO:0004605">
    <property type="term" value="F:phosphatidate cytidylyltransferase activity"/>
    <property type="evidence" value="ECO:0007669"/>
    <property type="project" value="UniProtKB-EC"/>
</dbReference>
<reference evidence="20 21" key="1">
    <citation type="submission" date="2019-07" db="EMBL/GenBank/DDBJ databases">
        <title>Genome sequencing for Ferrovibrio sp. K5.</title>
        <authorList>
            <person name="Park S.-J."/>
        </authorList>
    </citation>
    <scope>NUCLEOTIDE SEQUENCE [LARGE SCALE GENOMIC DNA]</scope>
    <source>
        <strain evidence="20 21">K5</strain>
    </source>
</reference>
<evidence type="ECO:0000256" key="7">
    <source>
        <dbReference type="ARBA" id="ARBA00019373"/>
    </source>
</evidence>
<evidence type="ECO:0000256" key="10">
    <source>
        <dbReference type="ARBA" id="ARBA00022679"/>
    </source>
</evidence>
<protein>
    <recommendedName>
        <fullName evidence="7 18">Phosphatidate cytidylyltransferase</fullName>
        <ecNumber evidence="6 18">2.7.7.41</ecNumber>
    </recommendedName>
</protein>
<evidence type="ECO:0000256" key="14">
    <source>
        <dbReference type="ARBA" id="ARBA00023098"/>
    </source>
</evidence>
<evidence type="ECO:0000256" key="16">
    <source>
        <dbReference type="ARBA" id="ARBA00023209"/>
    </source>
</evidence>
<dbReference type="GO" id="GO:0005886">
    <property type="term" value="C:plasma membrane"/>
    <property type="evidence" value="ECO:0007669"/>
    <property type="project" value="UniProtKB-SubCell"/>
</dbReference>
<keyword evidence="16" id="KW-0594">Phospholipid biosynthesis</keyword>
<dbReference type="AlphaFoldDB" id="A0A516H5E4"/>
<dbReference type="OrthoDB" id="9799199at2"/>
<dbReference type="GO" id="GO:0016024">
    <property type="term" value="P:CDP-diacylglycerol biosynthetic process"/>
    <property type="evidence" value="ECO:0007669"/>
    <property type="project" value="UniProtKB-UniPathway"/>
</dbReference>
<evidence type="ECO:0000256" key="1">
    <source>
        <dbReference type="ARBA" id="ARBA00001698"/>
    </source>
</evidence>
<dbReference type="PANTHER" id="PTHR46382">
    <property type="entry name" value="PHOSPHATIDATE CYTIDYLYLTRANSFERASE"/>
    <property type="match status" value="1"/>
</dbReference>
<evidence type="ECO:0000256" key="9">
    <source>
        <dbReference type="ARBA" id="ARBA00022516"/>
    </source>
</evidence>
<keyword evidence="15 19" id="KW-0472">Membrane</keyword>
<evidence type="ECO:0000256" key="15">
    <source>
        <dbReference type="ARBA" id="ARBA00023136"/>
    </source>
</evidence>
<keyword evidence="10 18" id="KW-0808">Transferase</keyword>
<dbReference type="PANTHER" id="PTHR46382:SF1">
    <property type="entry name" value="PHOSPHATIDATE CYTIDYLYLTRANSFERASE"/>
    <property type="match status" value="1"/>
</dbReference>
<feature type="transmembrane region" description="Helical" evidence="19">
    <location>
        <begin position="165"/>
        <end position="182"/>
    </location>
</feature>
<feature type="transmembrane region" description="Helical" evidence="19">
    <location>
        <begin position="73"/>
        <end position="92"/>
    </location>
</feature>
<evidence type="ECO:0000313" key="21">
    <source>
        <dbReference type="Proteomes" id="UP000317496"/>
    </source>
</evidence>
<comment type="pathway">
    <text evidence="3 18">Phospholipid metabolism; CDP-diacylglycerol biosynthesis; CDP-diacylglycerol from sn-glycerol 3-phosphate: step 3/3.</text>
</comment>
<evidence type="ECO:0000256" key="13">
    <source>
        <dbReference type="ARBA" id="ARBA00022989"/>
    </source>
</evidence>
<keyword evidence="8" id="KW-1003">Cell membrane</keyword>
<keyword evidence="12 18" id="KW-0548">Nucleotidyltransferase</keyword>
<evidence type="ECO:0000256" key="3">
    <source>
        <dbReference type="ARBA" id="ARBA00005119"/>
    </source>
</evidence>
<evidence type="ECO:0000256" key="6">
    <source>
        <dbReference type="ARBA" id="ARBA00012487"/>
    </source>
</evidence>
<evidence type="ECO:0000256" key="4">
    <source>
        <dbReference type="ARBA" id="ARBA00005189"/>
    </source>
</evidence>
<evidence type="ECO:0000256" key="19">
    <source>
        <dbReference type="SAM" id="Phobius"/>
    </source>
</evidence>
<proteinExistence type="inferred from homology"/>
<comment type="subcellular location">
    <subcellularLocation>
        <location evidence="2">Cell membrane</location>
        <topology evidence="2">Multi-pass membrane protein</topology>
    </subcellularLocation>
</comment>
<sequence length="235" mass="24713">MASGPLSSLQLRILSAAVMLPVGVGAAWIGGIAFNALIVLAGVAMLWEWWRFPRPAATTQAVTQPAAWTRGPLWMLLGLIYVVLPCAALIWLRQTPEIGRHIVFWLLCAVWATDTGAYFAGRTIGGPKLIPRISPNKTWAGLLGGMVSAGIAGGLVASIDPAMPALTLAALAALVAVVAQAGDFTESAVKRYFGAKDSSQLIPGHGGVLDRMDGLLFAAPFIAAWDLLSGRMLWG</sequence>
<gene>
    <name evidence="20" type="ORF">FNB15_17570</name>
</gene>
<comment type="pathway">
    <text evidence="4">Lipid metabolism.</text>
</comment>
<dbReference type="EMBL" id="CP041636">
    <property type="protein sequence ID" value="QDO98967.1"/>
    <property type="molecule type" value="Genomic_DNA"/>
</dbReference>
<comment type="catalytic activity">
    <reaction evidence="1 18">
        <text>a 1,2-diacyl-sn-glycero-3-phosphate + CTP + H(+) = a CDP-1,2-diacyl-sn-glycerol + diphosphate</text>
        <dbReference type="Rhea" id="RHEA:16229"/>
        <dbReference type="ChEBI" id="CHEBI:15378"/>
        <dbReference type="ChEBI" id="CHEBI:33019"/>
        <dbReference type="ChEBI" id="CHEBI:37563"/>
        <dbReference type="ChEBI" id="CHEBI:58332"/>
        <dbReference type="ChEBI" id="CHEBI:58608"/>
        <dbReference type="EC" id="2.7.7.41"/>
    </reaction>
</comment>
<dbReference type="Proteomes" id="UP000317496">
    <property type="component" value="Chromosome"/>
</dbReference>
<keyword evidence="11 18" id="KW-0812">Transmembrane</keyword>
<feature type="transmembrane region" description="Helical" evidence="19">
    <location>
        <begin position="20"/>
        <end position="47"/>
    </location>
</feature>
<name>A0A516H5E4_9PROT</name>
<evidence type="ECO:0000256" key="8">
    <source>
        <dbReference type="ARBA" id="ARBA00022475"/>
    </source>
</evidence>
<evidence type="ECO:0000256" key="17">
    <source>
        <dbReference type="ARBA" id="ARBA00023264"/>
    </source>
</evidence>
<dbReference type="UniPathway" id="UPA00557">
    <property type="reaction ID" value="UER00614"/>
</dbReference>
<dbReference type="EC" id="2.7.7.41" evidence="6 18"/>
<keyword evidence="14" id="KW-0443">Lipid metabolism</keyword>
<evidence type="ECO:0000256" key="5">
    <source>
        <dbReference type="ARBA" id="ARBA00010185"/>
    </source>
</evidence>
<evidence type="ECO:0000256" key="18">
    <source>
        <dbReference type="RuleBase" id="RU003938"/>
    </source>
</evidence>
<keyword evidence="17" id="KW-1208">Phospholipid metabolism</keyword>
<keyword evidence="9" id="KW-0444">Lipid biosynthesis</keyword>
<dbReference type="InterPro" id="IPR000374">
    <property type="entry name" value="PC_trans"/>
</dbReference>
<feature type="transmembrane region" description="Helical" evidence="19">
    <location>
        <begin position="139"/>
        <end position="159"/>
    </location>
</feature>
<dbReference type="Pfam" id="PF01148">
    <property type="entry name" value="CTP_transf_1"/>
    <property type="match status" value="1"/>
</dbReference>
<dbReference type="KEGG" id="fer:FNB15_17570"/>
<keyword evidence="13 19" id="KW-1133">Transmembrane helix</keyword>
<evidence type="ECO:0000256" key="12">
    <source>
        <dbReference type="ARBA" id="ARBA00022695"/>
    </source>
</evidence>
<evidence type="ECO:0000256" key="2">
    <source>
        <dbReference type="ARBA" id="ARBA00004651"/>
    </source>
</evidence>
<dbReference type="PROSITE" id="PS01315">
    <property type="entry name" value="CDS"/>
    <property type="match status" value="1"/>
</dbReference>
<keyword evidence="21" id="KW-1185">Reference proteome</keyword>
<comment type="similarity">
    <text evidence="5 18">Belongs to the CDS family.</text>
</comment>
<evidence type="ECO:0000313" key="20">
    <source>
        <dbReference type="EMBL" id="QDO98967.1"/>
    </source>
</evidence>